<evidence type="ECO:0008006" key="3">
    <source>
        <dbReference type="Google" id="ProtNLM"/>
    </source>
</evidence>
<keyword evidence="2" id="KW-1185">Reference proteome</keyword>
<dbReference type="PANTHER" id="PTHR21503">
    <property type="entry name" value="F-BOX-CONTAINING HYPOTHETICAL PROTEIN C.ELEGANS"/>
    <property type="match status" value="1"/>
</dbReference>
<evidence type="ECO:0000313" key="2">
    <source>
        <dbReference type="Proteomes" id="UP000829354"/>
    </source>
</evidence>
<accession>A0AAE9E4I1</accession>
<dbReference type="Proteomes" id="UP000829354">
    <property type="component" value="Chromosome I"/>
</dbReference>
<reference evidence="1 2" key="1">
    <citation type="submission" date="2022-04" db="EMBL/GenBank/DDBJ databases">
        <title>Chromosome-level reference genomes for two strains of Caenorhabditis briggsae: an improved platform for comparative genomics.</title>
        <authorList>
            <person name="Stevens L."/>
            <person name="Andersen E."/>
        </authorList>
    </citation>
    <scope>NUCLEOTIDE SEQUENCE [LARGE SCALE GENOMIC DNA]</scope>
    <source>
        <strain evidence="1">VX34</strain>
        <tissue evidence="1">Whole-organism</tissue>
    </source>
</reference>
<organism evidence="1 2">
    <name type="scientific">Caenorhabditis briggsae</name>
    <dbReference type="NCBI Taxonomy" id="6238"/>
    <lineage>
        <taxon>Eukaryota</taxon>
        <taxon>Metazoa</taxon>
        <taxon>Ecdysozoa</taxon>
        <taxon>Nematoda</taxon>
        <taxon>Chromadorea</taxon>
        <taxon>Rhabditida</taxon>
        <taxon>Rhabditina</taxon>
        <taxon>Rhabditomorpha</taxon>
        <taxon>Rhabditoidea</taxon>
        <taxon>Rhabditidae</taxon>
        <taxon>Peloderinae</taxon>
        <taxon>Caenorhabditis</taxon>
    </lineage>
</organism>
<proteinExistence type="predicted"/>
<evidence type="ECO:0000313" key="1">
    <source>
        <dbReference type="EMBL" id="UMM12327.1"/>
    </source>
</evidence>
<dbReference type="EMBL" id="CP092620">
    <property type="protein sequence ID" value="UMM12327.1"/>
    <property type="molecule type" value="Genomic_DNA"/>
</dbReference>
<dbReference type="PANTHER" id="PTHR21503:SF8">
    <property type="entry name" value="F-BOX ASSOCIATED DOMAIN-CONTAINING PROTEIN-RELATED"/>
    <property type="match status" value="1"/>
</dbReference>
<name>A0AAE9E4I1_CAEBR</name>
<gene>
    <name evidence="1" type="ORF">L5515_001161</name>
</gene>
<sequence length="311" mass="36541">MDGETNVCIRDGHNYKFPLGVNDLLLSMLKHDDSKNYCFQLNVSGKIIGFKLTDYHKYPVASYPECEKESVIQSIHNHFLDVFGNSMEYYWQVRLWHWPQEAFIPFLPKLKNVSFCVGMYLDGDFADVKNFDKFFSLSPVLKTIQLSVNAKTEPLSPESKFYDTESIHIHTPQFNGPDYLRHFRGKHIGLYCNRYEKSDLIDLVNRWKSGEAFQNLEYLWISVVCYENRFPNRILNEIGAKYINATKQPPTHTVLQRFDWNRKNDTTEPIRSHAYVVRDSDNRAASVQIQDDSFSFGVWDKTEEKFLRMVE</sequence>
<dbReference type="AlphaFoldDB" id="A0AAE9E4I1"/>
<protein>
    <recommendedName>
        <fullName evidence="3">F-box associated domain-containing protein</fullName>
    </recommendedName>
</protein>